<dbReference type="Pfam" id="PF08349">
    <property type="entry name" value="DUF1722"/>
    <property type="match status" value="1"/>
</dbReference>
<dbReference type="PANTHER" id="PTHR30087">
    <property type="entry name" value="INNER MEMBRANE PROTEIN"/>
    <property type="match status" value="1"/>
</dbReference>
<sequence>MRPTVLMLSSQAAALSTFKETLAPWLNIYKLCLIEQSMDEENLQAELLRANFQGLVLPHASEQNEEEYVRRRTQRIQTTVTQLVPSVAIITAGDLQDASLREAFFTHVFLLARFYEVKAIGSARALMLFHSHHKYLYFCYHQRLKDQLGRIVANPQKLSLTEVFQHYEVILIELLQHGMSIKNSTNALQHMFGYLSKELPAKEKAAMIALIDDFRQGKAAKKEVLRALYAEVERTNQAFLRPQVIFEAYPDSLEEVFDSSNVIL</sequence>
<protein>
    <recommendedName>
        <fullName evidence="1">DUF1722 domain-containing protein</fullName>
    </recommendedName>
</protein>
<dbReference type="InterPro" id="IPR013560">
    <property type="entry name" value="DUF1722"/>
</dbReference>
<reference evidence="2 3" key="1">
    <citation type="submission" date="2014-12" db="EMBL/GenBank/DDBJ databases">
        <title>Draft genome sequences of 29 type strains of Enterococci.</title>
        <authorList>
            <person name="Zhong Z."/>
            <person name="Sun Z."/>
            <person name="Liu W."/>
            <person name="Zhang W."/>
            <person name="Zhang H."/>
        </authorList>
    </citation>
    <scope>NUCLEOTIDE SEQUENCE [LARGE SCALE GENOMIC DNA]</scope>
    <source>
        <strain evidence="2 3">DSM 17690</strain>
    </source>
</reference>
<name>A0A1L8QSA9_9ENTE</name>
<feature type="domain" description="DUF1722" evidence="1">
    <location>
        <begin position="134"/>
        <end position="250"/>
    </location>
</feature>
<dbReference type="STRING" id="328396.RU93_GL002181"/>
<proteinExistence type="predicted"/>
<evidence type="ECO:0000313" key="2">
    <source>
        <dbReference type="EMBL" id="OJG10402.1"/>
    </source>
</evidence>
<dbReference type="AlphaFoldDB" id="A0A1L8QSA9"/>
<dbReference type="OrthoDB" id="9782576at2"/>
<dbReference type="PANTHER" id="PTHR30087:SF1">
    <property type="entry name" value="HYPOTHETICAL CYTOSOLIC PROTEIN"/>
    <property type="match status" value="1"/>
</dbReference>
<organism evidence="2 3">
    <name type="scientific">Enterococcus aquimarinus</name>
    <dbReference type="NCBI Taxonomy" id="328396"/>
    <lineage>
        <taxon>Bacteria</taxon>
        <taxon>Bacillati</taxon>
        <taxon>Bacillota</taxon>
        <taxon>Bacilli</taxon>
        <taxon>Lactobacillales</taxon>
        <taxon>Enterococcaceae</taxon>
        <taxon>Enterococcus</taxon>
    </lineage>
</organism>
<dbReference type="EMBL" id="JXKD01000008">
    <property type="protein sequence ID" value="OJG10402.1"/>
    <property type="molecule type" value="Genomic_DNA"/>
</dbReference>
<evidence type="ECO:0000313" key="3">
    <source>
        <dbReference type="Proteomes" id="UP000182149"/>
    </source>
</evidence>
<dbReference type="Proteomes" id="UP000182149">
    <property type="component" value="Unassembled WGS sequence"/>
</dbReference>
<comment type="caution">
    <text evidence="2">The sequence shown here is derived from an EMBL/GenBank/DDBJ whole genome shotgun (WGS) entry which is preliminary data.</text>
</comment>
<keyword evidence="3" id="KW-1185">Reference proteome</keyword>
<accession>A0A1L8QSA9</accession>
<gene>
    <name evidence="2" type="ORF">RU93_GL002181</name>
</gene>
<dbReference type="RefSeq" id="WP_071874880.1">
    <property type="nucleotide sequence ID" value="NZ_JBHSHF010000017.1"/>
</dbReference>
<evidence type="ECO:0000259" key="1">
    <source>
        <dbReference type="Pfam" id="PF08349"/>
    </source>
</evidence>